<evidence type="ECO:0000256" key="1">
    <source>
        <dbReference type="SAM" id="SignalP"/>
    </source>
</evidence>
<gene>
    <name evidence="2" type="ORF">VPK24_14905</name>
</gene>
<comment type="caution">
    <text evidence="2">The sequence shown here is derived from an EMBL/GenBank/DDBJ whole genome shotgun (WGS) entry which is preliminary data.</text>
</comment>
<evidence type="ECO:0000313" key="3">
    <source>
        <dbReference type="Proteomes" id="UP001604335"/>
    </source>
</evidence>
<dbReference type="Pfam" id="PF06051">
    <property type="entry name" value="DUF928"/>
    <property type="match status" value="1"/>
</dbReference>
<organism evidence="2 3">
    <name type="scientific">Limnothrix redekei LRLZ20PSL1</name>
    <dbReference type="NCBI Taxonomy" id="3112953"/>
    <lineage>
        <taxon>Bacteria</taxon>
        <taxon>Bacillati</taxon>
        <taxon>Cyanobacteriota</taxon>
        <taxon>Cyanophyceae</taxon>
        <taxon>Pseudanabaenales</taxon>
        <taxon>Pseudanabaenaceae</taxon>
        <taxon>Limnothrix</taxon>
    </lineage>
</organism>
<keyword evidence="1" id="KW-0732">Signal</keyword>
<name>A0ABW7CCQ9_9CYAN</name>
<dbReference type="RefSeq" id="WP_393014561.1">
    <property type="nucleotide sequence ID" value="NZ_JAZAQF010000086.1"/>
</dbReference>
<dbReference type="EMBL" id="JAZAQF010000086">
    <property type="protein sequence ID" value="MFG3818932.1"/>
    <property type="molecule type" value="Genomic_DNA"/>
</dbReference>
<sequence length="256" mass="26631">MVPNRMLSRFFVSSVLTVGAIALSSFTASAGMPLVNGQAGSEGPTVSFNSLPSQEAGFAPRGNRTLRHTVSGGRRGACGSSALALMPLVPGQQGALTASAHPSLWVYVPAGMGSTARFRLTDETEADLDEQTIALPQEGGLVQVKLRDKGQGLTAGKAYQWYVSVTCETANGEEPRNTFASGWIQRVEASSAVAEATAAPDRLAAAAAYARAGIWYDAVSSVIEADRSGDRAAAWQALATSAGLDRSLMAINLPNQ</sequence>
<evidence type="ECO:0000313" key="2">
    <source>
        <dbReference type="EMBL" id="MFG3818932.1"/>
    </source>
</evidence>
<accession>A0ABW7CCQ9</accession>
<proteinExistence type="predicted"/>
<reference evidence="3" key="1">
    <citation type="journal article" date="2024" name="Algal Res.">
        <title>Biochemical, toxicological and genomic investigation of a high-biomass producing Limnothrix strain isolated from Italian shallow drinking water reservoir.</title>
        <authorList>
            <person name="Simonazzi M."/>
            <person name="Shishido T.K."/>
            <person name="Delbaje E."/>
            <person name="Wahlsten M."/>
            <person name="Fewer D.P."/>
            <person name="Sivonen K."/>
            <person name="Pezzolesi L."/>
            <person name="Pistocchi R."/>
        </authorList>
    </citation>
    <scope>NUCLEOTIDE SEQUENCE [LARGE SCALE GENOMIC DNA]</scope>
    <source>
        <strain evidence="3">LRLZ20PSL1</strain>
    </source>
</reference>
<keyword evidence="3" id="KW-1185">Reference proteome</keyword>
<protein>
    <submittedName>
        <fullName evidence="2">DUF928 domain-containing protein</fullName>
    </submittedName>
</protein>
<dbReference type="Proteomes" id="UP001604335">
    <property type="component" value="Unassembled WGS sequence"/>
</dbReference>
<feature type="chain" id="PRO_5046992127" evidence="1">
    <location>
        <begin position="31"/>
        <end position="256"/>
    </location>
</feature>
<dbReference type="InterPro" id="IPR010328">
    <property type="entry name" value="DUF928"/>
</dbReference>
<feature type="signal peptide" evidence="1">
    <location>
        <begin position="1"/>
        <end position="30"/>
    </location>
</feature>